<feature type="chain" id="PRO_5013074038" description="histidine kinase" evidence="7">
    <location>
        <begin position="24"/>
        <end position="913"/>
    </location>
</feature>
<dbReference type="SMART" id="SM00448">
    <property type="entry name" value="REC"/>
    <property type="match status" value="1"/>
</dbReference>
<dbReference type="InterPro" id="IPR036890">
    <property type="entry name" value="HATPase_C_sf"/>
</dbReference>
<comment type="catalytic activity">
    <reaction evidence="1">
        <text>ATP + protein L-histidine = ADP + protein N-phospho-L-histidine.</text>
        <dbReference type="EC" id="2.7.13.3"/>
    </reaction>
</comment>
<feature type="modified residue" description="4-aspartylphosphate" evidence="5">
    <location>
        <position position="836"/>
    </location>
</feature>
<evidence type="ECO:0000256" key="2">
    <source>
        <dbReference type="ARBA" id="ARBA00012438"/>
    </source>
</evidence>
<dbReference type="SUPFAM" id="SSF47384">
    <property type="entry name" value="Homodimeric domain of signal transducing histidine kinase"/>
    <property type="match status" value="1"/>
</dbReference>
<feature type="transmembrane region" description="Helical" evidence="6">
    <location>
        <begin position="313"/>
        <end position="335"/>
    </location>
</feature>
<name>A0A1Y5HMC8_OLEAN</name>
<dbReference type="PROSITE" id="PS50110">
    <property type="entry name" value="RESPONSE_REGULATORY"/>
    <property type="match status" value="1"/>
</dbReference>
<dbReference type="CDD" id="cd17546">
    <property type="entry name" value="REC_hyHK_CKI1_RcsC-like"/>
    <property type="match status" value="1"/>
</dbReference>
<reference evidence="11" key="1">
    <citation type="journal article" date="2017" name="Proc. Natl. Acad. Sci. U.S.A.">
        <title>Simulation of Deepwater Horizon oil plume reveals substrate specialization within a complex community of hydrocarbon degraders.</title>
        <authorList>
            <person name="Hu P."/>
            <person name="Dubinsky E.A."/>
            <person name="Probst A.J."/>
            <person name="Wang J."/>
            <person name="Sieber C.M.K."/>
            <person name="Tom L.M."/>
            <person name="Gardinali P."/>
            <person name="Banfield J.F."/>
            <person name="Atlas R.M."/>
            <person name="Andersen G.L."/>
        </authorList>
    </citation>
    <scope>NUCLEOTIDE SEQUENCE [LARGE SCALE GENOMIC DNA]</scope>
</reference>
<feature type="transmembrane region" description="Helical" evidence="6">
    <location>
        <begin position="221"/>
        <end position="238"/>
    </location>
</feature>
<feature type="signal peptide" evidence="7">
    <location>
        <begin position="1"/>
        <end position="23"/>
    </location>
</feature>
<keyword evidence="6" id="KW-1133">Transmembrane helix</keyword>
<evidence type="ECO:0000256" key="4">
    <source>
        <dbReference type="ARBA" id="ARBA00023012"/>
    </source>
</evidence>
<dbReference type="Pfam" id="PF00512">
    <property type="entry name" value="HisKA"/>
    <property type="match status" value="1"/>
</dbReference>
<dbReference type="InterPro" id="IPR003661">
    <property type="entry name" value="HisK_dim/P_dom"/>
</dbReference>
<comment type="caution">
    <text evidence="10">The sequence shown here is derived from an EMBL/GenBank/DDBJ whole genome shotgun (WGS) entry which is preliminary data.</text>
</comment>
<dbReference type="InterPro" id="IPR011006">
    <property type="entry name" value="CheY-like_superfamily"/>
</dbReference>
<feature type="domain" description="Histidine kinase" evidence="8">
    <location>
        <begin position="434"/>
        <end position="653"/>
    </location>
</feature>
<dbReference type="Proteomes" id="UP000227088">
    <property type="component" value="Unassembled WGS sequence"/>
</dbReference>
<dbReference type="InterPro" id="IPR004358">
    <property type="entry name" value="Sig_transdc_His_kin-like_C"/>
</dbReference>
<dbReference type="Gene3D" id="1.10.287.130">
    <property type="match status" value="1"/>
</dbReference>
<feature type="transmembrane region" description="Helical" evidence="6">
    <location>
        <begin position="258"/>
        <end position="277"/>
    </location>
</feature>
<dbReference type="Gene3D" id="3.40.50.2300">
    <property type="match status" value="1"/>
</dbReference>
<evidence type="ECO:0000256" key="5">
    <source>
        <dbReference type="PROSITE-ProRule" id="PRU00169"/>
    </source>
</evidence>
<dbReference type="SMART" id="SM00387">
    <property type="entry name" value="HATPase_c"/>
    <property type="match status" value="1"/>
</dbReference>
<dbReference type="AlphaFoldDB" id="A0A1Y5HMC8"/>
<dbReference type="InterPro" id="IPR003594">
    <property type="entry name" value="HATPase_dom"/>
</dbReference>
<dbReference type="InterPro" id="IPR005467">
    <property type="entry name" value="His_kinase_dom"/>
</dbReference>
<dbReference type="Gene3D" id="3.30.565.10">
    <property type="entry name" value="Histidine kinase-like ATPase, C-terminal domain"/>
    <property type="match status" value="1"/>
</dbReference>
<keyword evidence="3 5" id="KW-0597">Phosphoprotein</keyword>
<dbReference type="CDD" id="cd00082">
    <property type="entry name" value="HisKA"/>
    <property type="match status" value="1"/>
</dbReference>
<evidence type="ECO:0000259" key="8">
    <source>
        <dbReference type="PROSITE" id="PS50109"/>
    </source>
</evidence>
<protein>
    <recommendedName>
        <fullName evidence="2">histidine kinase</fullName>
        <ecNumber evidence="2">2.7.13.3</ecNumber>
    </recommendedName>
</protein>
<feature type="domain" description="Response regulatory" evidence="9">
    <location>
        <begin position="785"/>
        <end position="906"/>
    </location>
</feature>
<feature type="transmembrane region" description="Helical" evidence="6">
    <location>
        <begin position="344"/>
        <end position="364"/>
    </location>
</feature>
<dbReference type="Gene3D" id="2.60.40.2380">
    <property type="match status" value="1"/>
</dbReference>
<dbReference type="SUPFAM" id="SSF55874">
    <property type="entry name" value="ATPase domain of HSP90 chaperone/DNA topoisomerase II/histidine kinase"/>
    <property type="match status" value="1"/>
</dbReference>
<evidence type="ECO:0000256" key="1">
    <source>
        <dbReference type="ARBA" id="ARBA00000085"/>
    </source>
</evidence>
<dbReference type="EMBL" id="MABE01000606">
    <property type="protein sequence ID" value="OUS38456.1"/>
    <property type="molecule type" value="Genomic_DNA"/>
</dbReference>
<keyword evidence="6" id="KW-0812">Transmembrane</keyword>
<sequence>MGIKFRQRIFLLLALFCTSLPYAAFEEEESLVTEITITDDKKNLGPSVQWLEDPSGKLTFEQVRNLASKKFNRADVYTFNQGYTSSSYWLKFQIEFPTELLDSHWLLEIPFPLLDYVALYAPDANNNYSVIYTGDRSSFSQRDIDTTDFVFNIRPKQPLNTYYIHVRTQDSLQVPLFLWAENAYPKHNALATGLQGAYFGIMIVMILYNLFIFLSVRDLSYLYYIGYISCFTIFQSSMEGYSFEYLWPNNTWWANINIPFLGVLSLFFAALFARNMLNTKDLLPRLDKVIQLLTGSLFIILPIILFGSYKIGIYTALITSFVFFNLILFTALLAAYKGDRTAKIFAIAWSIFLIGGGIGLLGMLDILPLEYASQTGIQIGSALEVILLSLALADRINLIEKEKTEIEAHSKTMLLEANKQLENSNRVKDEFIATISHEIRTPMNGILGSTQLLADTNLKEDQTIYIETINNSGKILIEILNNILDYSKIEANKLTIESSEFSLEDLINECANFFSAISAQNQVKLFVRIHKGTPKLIQSDPLRLKQILLNLLSNAFKYTARGQIVIHVQLDKNNQEKLLIEVEDSGSGLSYEQQDMLFQPFVQVDGSSSREKGGTGLGLAISKKLTQLMGGEIGVYSLAGEGATFWFTTNIEVIEQGEVEVENNSEINVCILLDGNYQESLIKDQLQDWGVSIISRHLIKYDHTISVISNKNHLNELLELGIPENNIIIISNDNQPKTDYKQNINSPITPNKLRTSLLANSTYKAALLKTAPVEPKATPDFSQLKVLAVDDNNVNRMIINKMLKKYKVEADIAEGGVEAMNIIKQQEKHYDLILMDIEMPIKDGYQTTCEIREFEQENDISPSNIIAVSAHSMKESRGKVLISGMEGFLSKPIDQNILIDILTMARSHSLANQ</sequence>
<evidence type="ECO:0000313" key="10">
    <source>
        <dbReference type="EMBL" id="OUS38456.1"/>
    </source>
</evidence>
<dbReference type="Pfam" id="PF07695">
    <property type="entry name" value="7TMR-DISM_7TM"/>
    <property type="match status" value="1"/>
</dbReference>
<dbReference type="FunFam" id="3.30.565.10:FF:000010">
    <property type="entry name" value="Sensor histidine kinase RcsC"/>
    <property type="match status" value="1"/>
</dbReference>
<dbReference type="Pfam" id="PF00072">
    <property type="entry name" value="Response_reg"/>
    <property type="match status" value="1"/>
</dbReference>
<evidence type="ECO:0000256" key="7">
    <source>
        <dbReference type="SAM" id="SignalP"/>
    </source>
</evidence>
<dbReference type="GO" id="GO:0000155">
    <property type="term" value="F:phosphorelay sensor kinase activity"/>
    <property type="evidence" value="ECO:0007669"/>
    <property type="project" value="InterPro"/>
</dbReference>
<dbReference type="InterPro" id="IPR011622">
    <property type="entry name" value="7TMR_DISM_rcpt_extracell_dom2"/>
</dbReference>
<dbReference type="InterPro" id="IPR011623">
    <property type="entry name" value="7TMR_DISM_rcpt_extracell_dom1"/>
</dbReference>
<proteinExistence type="predicted"/>
<dbReference type="Pfam" id="PF02518">
    <property type="entry name" value="HATPase_c"/>
    <property type="match status" value="1"/>
</dbReference>
<dbReference type="SUPFAM" id="SSF52172">
    <property type="entry name" value="CheY-like"/>
    <property type="match status" value="1"/>
</dbReference>
<dbReference type="InterPro" id="IPR036097">
    <property type="entry name" value="HisK_dim/P_sf"/>
</dbReference>
<dbReference type="SMART" id="SM00388">
    <property type="entry name" value="HisKA"/>
    <property type="match status" value="1"/>
</dbReference>
<keyword evidence="4" id="KW-0902">Two-component regulatory system</keyword>
<organism evidence="10 11">
    <name type="scientific">Oleispira antarctica</name>
    <dbReference type="NCBI Taxonomy" id="188908"/>
    <lineage>
        <taxon>Bacteria</taxon>
        <taxon>Pseudomonadati</taxon>
        <taxon>Pseudomonadota</taxon>
        <taxon>Gammaproteobacteria</taxon>
        <taxon>Oceanospirillales</taxon>
        <taxon>Oceanospirillaceae</taxon>
        <taxon>Oleispira</taxon>
    </lineage>
</organism>
<dbReference type="PRINTS" id="PR00344">
    <property type="entry name" value="BCTRLSENSOR"/>
</dbReference>
<feature type="transmembrane region" description="Helical" evidence="6">
    <location>
        <begin position="196"/>
        <end position="214"/>
    </location>
</feature>
<keyword evidence="6" id="KW-0472">Membrane</keyword>
<dbReference type="PANTHER" id="PTHR45339">
    <property type="entry name" value="HYBRID SIGNAL TRANSDUCTION HISTIDINE KINASE J"/>
    <property type="match status" value="1"/>
</dbReference>
<evidence type="ECO:0000313" key="11">
    <source>
        <dbReference type="Proteomes" id="UP000227088"/>
    </source>
</evidence>
<evidence type="ECO:0000256" key="6">
    <source>
        <dbReference type="SAM" id="Phobius"/>
    </source>
</evidence>
<dbReference type="EC" id="2.7.13.3" evidence="2"/>
<feature type="transmembrane region" description="Helical" evidence="6">
    <location>
        <begin position="289"/>
        <end position="307"/>
    </location>
</feature>
<dbReference type="PANTHER" id="PTHR45339:SF1">
    <property type="entry name" value="HYBRID SIGNAL TRANSDUCTION HISTIDINE KINASE J"/>
    <property type="match status" value="1"/>
</dbReference>
<evidence type="ECO:0000256" key="3">
    <source>
        <dbReference type="ARBA" id="ARBA00022553"/>
    </source>
</evidence>
<accession>A0A1Y5HMC8</accession>
<keyword evidence="7" id="KW-0732">Signal</keyword>
<gene>
    <name evidence="10" type="ORF">A9R00_10485</name>
</gene>
<evidence type="ECO:0000259" key="9">
    <source>
        <dbReference type="PROSITE" id="PS50110"/>
    </source>
</evidence>
<dbReference type="CDD" id="cd16922">
    <property type="entry name" value="HATPase_EvgS-ArcB-TorS-like"/>
    <property type="match status" value="1"/>
</dbReference>
<dbReference type="Pfam" id="PF07696">
    <property type="entry name" value="7TMR-DISMED2"/>
    <property type="match status" value="1"/>
</dbReference>
<dbReference type="InterPro" id="IPR001789">
    <property type="entry name" value="Sig_transdc_resp-reg_receiver"/>
</dbReference>
<dbReference type="PROSITE" id="PS50109">
    <property type="entry name" value="HIS_KIN"/>
    <property type="match status" value="1"/>
</dbReference>